<feature type="transmembrane region" description="Helical" evidence="2">
    <location>
        <begin position="217"/>
        <end position="237"/>
    </location>
</feature>
<keyword evidence="4" id="KW-1185">Reference proteome</keyword>
<gene>
    <name evidence="3" type="ORF">TrRE_jg12900</name>
</gene>
<reference evidence="3" key="1">
    <citation type="submission" date="2022-07" db="EMBL/GenBank/DDBJ databases">
        <title>Genome analysis of Parmales, a sister group of diatoms, reveals the evolutionary specialization of diatoms from phago-mixotrophs to photoautotrophs.</title>
        <authorList>
            <person name="Ban H."/>
            <person name="Sato S."/>
            <person name="Yoshikawa S."/>
            <person name="Kazumasa Y."/>
            <person name="Nakamura Y."/>
            <person name="Ichinomiya M."/>
            <person name="Saitoh K."/>
            <person name="Sato N."/>
            <person name="Blanc-Mathieu R."/>
            <person name="Endo H."/>
            <person name="Kuwata A."/>
            <person name="Ogata H."/>
        </authorList>
    </citation>
    <scope>NUCLEOTIDE SEQUENCE</scope>
</reference>
<feature type="non-terminal residue" evidence="3">
    <location>
        <position position="682"/>
    </location>
</feature>
<keyword evidence="2" id="KW-1133">Transmembrane helix</keyword>
<sequence>TGIESSLWLGEQFAADLAMVFPGVRVECVSSNKLLGALEEVPRMVHFCGYNRIRGDEIRRDRPVVLCISQSGQTFATLHCTRQLLSLLSSCDTDSRGNVFILTGQKESKMKDAVMEGGGGPRRCMHNHSGVRLAEPSTVAVCAMHATLSEFLLMLCQYASLTPFPTELAVVESLTFAPPPTCRCMVLSGAYILATVISGYPLFYLALVFPFSAPSDALVYIARVFDALLYIFLPKFLSYFLRWWEDRTLLARHGKRTLVICDVPYVQKNLENYVSKMFALSYSFLGLEVHGVEAIDDMVHRFTHRVARGVLMALGRPDGRVLSLMKTEQTIMLAAKQAALYEAALNAQTGMGTFSSEEFETITTSIMDSMYKSAMKLGPAYPRSICAVGIIYAGEGRGALSSIYEQTEAETASQNERPRVGSDDYAEEILALTASKANEEQDKSPMTTKKKSAISGILTPSHRGNKKAELPTPASTSDMDKDPLKGSKHATPSLSLDARYSFAMKLPPNIRRKLDKCQPIEHLFESRVASFERYVGFLITFHSMAKHASKPWLLPSWDISRSQSNLRVATTACPVSVEEDDYGEDFTLYEGSVDLDMSRHVIEENKKHLNVSTNGGKGSIDPSPYFPTSTVATEEEIEIGEVDYVGRKNKSLGGEGDTSDDIGRGLGGVMKRIQSLGQLNRL</sequence>
<feature type="transmembrane region" description="Helical" evidence="2">
    <location>
        <begin position="190"/>
        <end position="211"/>
    </location>
</feature>
<keyword evidence="2" id="KW-0472">Membrane</keyword>
<evidence type="ECO:0000256" key="2">
    <source>
        <dbReference type="SAM" id="Phobius"/>
    </source>
</evidence>
<dbReference type="Proteomes" id="UP001165082">
    <property type="component" value="Unassembled WGS sequence"/>
</dbReference>
<proteinExistence type="predicted"/>
<feature type="region of interest" description="Disordered" evidence="1">
    <location>
        <begin position="436"/>
        <end position="491"/>
    </location>
</feature>
<comment type="caution">
    <text evidence="3">The sequence shown here is derived from an EMBL/GenBank/DDBJ whole genome shotgun (WGS) entry which is preliminary data.</text>
</comment>
<accession>A0A9W6ZAM9</accession>
<dbReference type="EMBL" id="BRXZ01000690">
    <property type="protein sequence ID" value="GMH50967.1"/>
    <property type="molecule type" value="Genomic_DNA"/>
</dbReference>
<protein>
    <submittedName>
        <fullName evidence="3">Uncharacterized protein</fullName>
    </submittedName>
</protein>
<evidence type="ECO:0000313" key="3">
    <source>
        <dbReference type="EMBL" id="GMH50967.1"/>
    </source>
</evidence>
<keyword evidence="2" id="KW-0812">Transmembrane</keyword>
<evidence type="ECO:0000313" key="4">
    <source>
        <dbReference type="Proteomes" id="UP001165082"/>
    </source>
</evidence>
<name>A0A9W6ZAM9_9STRA</name>
<dbReference type="AlphaFoldDB" id="A0A9W6ZAM9"/>
<organism evidence="3 4">
    <name type="scientific">Triparma retinervis</name>
    <dbReference type="NCBI Taxonomy" id="2557542"/>
    <lineage>
        <taxon>Eukaryota</taxon>
        <taxon>Sar</taxon>
        <taxon>Stramenopiles</taxon>
        <taxon>Ochrophyta</taxon>
        <taxon>Bolidophyceae</taxon>
        <taxon>Parmales</taxon>
        <taxon>Triparmaceae</taxon>
        <taxon>Triparma</taxon>
    </lineage>
</organism>
<dbReference type="OrthoDB" id="40822at2759"/>
<evidence type="ECO:0000256" key="1">
    <source>
        <dbReference type="SAM" id="MobiDB-lite"/>
    </source>
</evidence>